<evidence type="ECO:0000313" key="11">
    <source>
        <dbReference type="Proteomes" id="UP000183203"/>
    </source>
</evidence>
<dbReference type="GO" id="GO:0016757">
    <property type="term" value="F:glycosyltransferase activity"/>
    <property type="evidence" value="ECO:0007669"/>
    <property type="project" value="UniProtKB-KW"/>
</dbReference>
<dbReference type="EMBL" id="FMYG01000005">
    <property type="protein sequence ID" value="SDC53115.1"/>
    <property type="molecule type" value="Genomic_DNA"/>
</dbReference>
<name>A0A1G6MDT6_9MICO</name>
<evidence type="ECO:0000256" key="4">
    <source>
        <dbReference type="ARBA" id="ARBA00022676"/>
    </source>
</evidence>
<sequence>MRLDAEYILPLRWTDDTGLDELTAYLTRLERWIDVTVVDGSDAALFAAHARTFPAGVRHLPPSVVEGVNGKARGVLSGLRASRHEIVVTADDDVRHDRATLRALLYEMRDADLVAPQNVFEPRPWHARWDTARSLVNRATTGDYPGTYALRCSALPRGYGVDALFENLEMERTVRAGGGRVRHCHDLYVVRRPPSARRFWSQRVRQAYDSLAQPRRLALELAVAPTAFALRRHPGILCLAATIAVGAAEVGRRRARGGAVFARTAALWAPLWAAERAVTSWIALAMRATGGVPYAGRRVLRAATPLRVLRRRSVDHIRAQQPAGVDTTTPCALPRPGELQGEATDA</sequence>
<accession>A0A1G6MDT6</accession>
<proteinExistence type="predicted"/>
<dbReference type="SUPFAM" id="SSF53448">
    <property type="entry name" value="Nucleotide-diphospho-sugar transferases"/>
    <property type="match status" value="1"/>
</dbReference>
<dbReference type="Proteomes" id="UP000183203">
    <property type="component" value="Unassembled WGS sequence"/>
</dbReference>
<evidence type="ECO:0000256" key="6">
    <source>
        <dbReference type="ARBA" id="ARBA00022692"/>
    </source>
</evidence>
<comment type="subcellular location">
    <subcellularLocation>
        <location evidence="1">Membrane</location>
        <topology evidence="1">Multi-pass membrane protein</topology>
    </subcellularLocation>
</comment>
<gene>
    <name evidence="10" type="ORF">SAMN05216418_2463</name>
</gene>
<evidence type="ECO:0000256" key="2">
    <source>
        <dbReference type="ARBA" id="ARBA00004760"/>
    </source>
</evidence>
<dbReference type="GO" id="GO:0016020">
    <property type="term" value="C:membrane"/>
    <property type="evidence" value="ECO:0007669"/>
    <property type="project" value="UniProtKB-SubCell"/>
</dbReference>
<evidence type="ECO:0000256" key="5">
    <source>
        <dbReference type="ARBA" id="ARBA00022679"/>
    </source>
</evidence>
<keyword evidence="8" id="KW-0472">Membrane</keyword>
<evidence type="ECO:0000313" key="10">
    <source>
        <dbReference type="EMBL" id="SDC53115.1"/>
    </source>
</evidence>
<keyword evidence="4" id="KW-0328">Glycosyltransferase</keyword>
<protein>
    <submittedName>
        <fullName evidence="10">Glycosyl transferase family 21</fullName>
    </submittedName>
</protein>
<dbReference type="Gene3D" id="3.90.550.10">
    <property type="entry name" value="Spore Coat Polysaccharide Biosynthesis Protein SpsA, Chain A"/>
    <property type="match status" value="1"/>
</dbReference>
<reference evidence="10 11" key="1">
    <citation type="submission" date="2016-09" db="EMBL/GenBank/DDBJ databases">
        <authorList>
            <person name="Capua I."/>
            <person name="De Benedictis P."/>
            <person name="Joannis T."/>
            <person name="Lombin L.H."/>
            <person name="Cattoli G."/>
        </authorList>
    </citation>
    <scope>NUCLEOTIDE SEQUENCE [LARGE SCALE GENOMIC DNA]</scope>
    <source>
        <strain evidence="10 11">NIO-1002</strain>
    </source>
</reference>
<evidence type="ECO:0000256" key="1">
    <source>
        <dbReference type="ARBA" id="ARBA00004141"/>
    </source>
</evidence>
<evidence type="ECO:0000256" key="7">
    <source>
        <dbReference type="ARBA" id="ARBA00022989"/>
    </source>
</evidence>
<evidence type="ECO:0000256" key="9">
    <source>
        <dbReference type="SAM" id="MobiDB-lite"/>
    </source>
</evidence>
<feature type="region of interest" description="Disordered" evidence="9">
    <location>
        <begin position="321"/>
        <end position="346"/>
    </location>
</feature>
<dbReference type="InterPro" id="IPR029044">
    <property type="entry name" value="Nucleotide-diphossugar_trans"/>
</dbReference>
<evidence type="ECO:0000256" key="3">
    <source>
        <dbReference type="ARBA" id="ARBA00004991"/>
    </source>
</evidence>
<keyword evidence="5 10" id="KW-0808">Transferase</keyword>
<comment type="pathway">
    <text evidence="2">Lipid metabolism; sphingolipid metabolism.</text>
</comment>
<comment type="pathway">
    <text evidence="3">Sphingolipid metabolism.</text>
</comment>
<keyword evidence="7" id="KW-1133">Transmembrane helix</keyword>
<evidence type="ECO:0000256" key="8">
    <source>
        <dbReference type="ARBA" id="ARBA00023136"/>
    </source>
</evidence>
<dbReference type="RefSeq" id="WP_074615921.1">
    <property type="nucleotide sequence ID" value="NZ_FMYG01000005.1"/>
</dbReference>
<organism evidence="10 11">
    <name type="scientific">Microbacterium enclense</name>
    <dbReference type="NCBI Taxonomy" id="993073"/>
    <lineage>
        <taxon>Bacteria</taxon>
        <taxon>Bacillati</taxon>
        <taxon>Actinomycetota</taxon>
        <taxon>Actinomycetes</taxon>
        <taxon>Micrococcales</taxon>
        <taxon>Microbacteriaceae</taxon>
        <taxon>Microbacterium</taxon>
    </lineage>
</organism>
<dbReference type="OrthoDB" id="7432283at2"/>
<dbReference type="AlphaFoldDB" id="A0A1G6MDT6"/>
<dbReference type="CDD" id="cd00761">
    <property type="entry name" value="Glyco_tranf_GTA_type"/>
    <property type="match status" value="1"/>
</dbReference>
<dbReference type="Pfam" id="PF13506">
    <property type="entry name" value="Glyco_transf_21"/>
    <property type="match status" value="1"/>
</dbReference>
<keyword evidence="6" id="KW-0812">Transmembrane</keyword>
<dbReference type="InterPro" id="IPR025993">
    <property type="entry name" value="Ceramide_glucosylTrfase"/>
</dbReference>